<keyword evidence="5" id="KW-0325">Glycoprotein</keyword>
<reference evidence="11" key="2">
    <citation type="submission" date="2025-09" db="UniProtKB">
        <authorList>
            <consortium name="Ensembl"/>
        </authorList>
    </citation>
    <scope>IDENTIFICATION</scope>
</reference>
<evidence type="ECO:0000313" key="12">
    <source>
        <dbReference type="Proteomes" id="UP000264800"/>
    </source>
</evidence>
<keyword evidence="12" id="KW-1185">Reference proteome</keyword>
<dbReference type="InterPro" id="IPR013783">
    <property type="entry name" value="Ig-like_fold"/>
</dbReference>
<evidence type="ECO:0000256" key="3">
    <source>
        <dbReference type="ARBA" id="ARBA00023136"/>
    </source>
</evidence>
<dbReference type="Pfam" id="PF13927">
    <property type="entry name" value="Ig_3"/>
    <property type="match status" value="1"/>
</dbReference>
<dbReference type="GO" id="GO:0098632">
    <property type="term" value="F:cell-cell adhesion mediator activity"/>
    <property type="evidence" value="ECO:0007669"/>
    <property type="project" value="TreeGrafter"/>
</dbReference>
<feature type="chain" id="PRO_5018756901" evidence="9">
    <location>
        <begin position="25"/>
        <end position="274"/>
    </location>
</feature>
<dbReference type="InterPro" id="IPR036179">
    <property type="entry name" value="Ig-like_dom_sf"/>
</dbReference>
<dbReference type="InterPro" id="IPR003599">
    <property type="entry name" value="Ig_sub"/>
</dbReference>
<evidence type="ECO:0000256" key="4">
    <source>
        <dbReference type="ARBA" id="ARBA00023157"/>
    </source>
</evidence>
<name>A0A3Q2ZCD0_KRYMA</name>
<keyword evidence="9" id="KW-0732">Signal</keyword>
<dbReference type="Ensembl" id="ENSKMAT00000001216.1">
    <property type="protein sequence ID" value="ENSKMAP00000001178.1"/>
    <property type="gene ID" value="ENSKMAG00000000945.1"/>
</dbReference>
<dbReference type="AlphaFoldDB" id="A0A3Q2ZCD0"/>
<evidence type="ECO:0000256" key="9">
    <source>
        <dbReference type="SAM" id="SignalP"/>
    </source>
</evidence>
<feature type="domain" description="Ig-like" evidence="10">
    <location>
        <begin position="117"/>
        <end position="211"/>
    </location>
</feature>
<keyword evidence="6" id="KW-0393">Immunoglobulin domain</keyword>
<dbReference type="SMART" id="SM00409">
    <property type="entry name" value="IG"/>
    <property type="match status" value="2"/>
</dbReference>
<feature type="domain" description="Ig-like" evidence="10">
    <location>
        <begin position="28"/>
        <end position="114"/>
    </location>
</feature>
<dbReference type="CDD" id="cd00096">
    <property type="entry name" value="Ig"/>
    <property type="match status" value="1"/>
</dbReference>
<dbReference type="STRING" id="37003.ENSKMAP00000001178"/>
<comment type="subcellular location">
    <subcellularLocation>
        <location evidence="1">Cell membrane</location>
        <topology evidence="1">Single-pass type I membrane protein</topology>
    </subcellularLocation>
</comment>
<evidence type="ECO:0000256" key="2">
    <source>
        <dbReference type="ARBA" id="ARBA00022475"/>
    </source>
</evidence>
<dbReference type="GO" id="GO:0030424">
    <property type="term" value="C:axon"/>
    <property type="evidence" value="ECO:0007669"/>
    <property type="project" value="TreeGrafter"/>
</dbReference>
<dbReference type="PANTHER" id="PTHR10075">
    <property type="entry name" value="BASIGIN RELATED"/>
    <property type="match status" value="1"/>
</dbReference>
<dbReference type="FunFam" id="2.60.40.10:FF:000387">
    <property type="entry name" value="Neuroplastin b"/>
    <property type="match status" value="1"/>
</dbReference>
<dbReference type="SUPFAM" id="SSF48726">
    <property type="entry name" value="Immunoglobulin"/>
    <property type="match status" value="1"/>
</dbReference>
<dbReference type="PRINTS" id="PR01856">
    <property type="entry name" value="BASIGIN"/>
</dbReference>
<organism evidence="11 12">
    <name type="scientific">Kryptolebias marmoratus</name>
    <name type="common">Mangrove killifish</name>
    <name type="synonym">Rivulus marmoratus</name>
    <dbReference type="NCBI Taxonomy" id="37003"/>
    <lineage>
        <taxon>Eukaryota</taxon>
        <taxon>Metazoa</taxon>
        <taxon>Chordata</taxon>
        <taxon>Craniata</taxon>
        <taxon>Vertebrata</taxon>
        <taxon>Euteleostomi</taxon>
        <taxon>Actinopterygii</taxon>
        <taxon>Neopterygii</taxon>
        <taxon>Teleostei</taxon>
        <taxon>Neoteleostei</taxon>
        <taxon>Acanthomorphata</taxon>
        <taxon>Ovalentaria</taxon>
        <taxon>Atherinomorphae</taxon>
        <taxon>Cyprinodontiformes</taxon>
        <taxon>Rivulidae</taxon>
        <taxon>Kryptolebias</taxon>
    </lineage>
</organism>
<dbReference type="GeneTree" id="ENSGT00940000156195"/>
<dbReference type="PANTHER" id="PTHR10075:SF108">
    <property type="entry name" value="NEUROPLASTIN"/>
    <property type="match status" value="1"/>
</dbReference>
<feature type="signal peptide" evidence="9">
    <location>
        <begin position="1"/>
        <end position="24"/>
    </location>
</feature>
<dbReference type="Gene3D" id="2.60.40.10">
    <property type="entry name" value="Immunoglobulins"/>
    <property type="match status" value="2"/>
</dbReference>
<evidence type="ECO:0000259" key="10">
    <source>
        <dbReference type="PROSITE" id="PS50835"/>
    </source>
</evidence>
<dbReference type="InterPro" id="IPR007110">
    <property type="entry name" value="Ig-like_dom"/>
</dbReference>
<evidence type="ECO:0000256" key="7">
    <source>
        <dbReference type="SAM" id="MobiDB-lite"/>
    </source>
</evidence>
<keyword evidence="8" id="KW-1133">Transmembrane helix</keyword>
<dbReference type="GO" id="GO:0007156">
    <property type="term" value="P:homophilic cell adhesion via plasma membrane adhesion molecules"/>
    <property type="evidence" value="ECO:0007669"/>
    <property type="project" value="TreeGrafter"/>
</dbReference>
<evidence type="ECO:0000313" key="11">
    <source>
        <dbReference type="Ensembl" id="ENSKMAP00000001178.1"/>
    </source>
</evidence>
<feature type="transmembrane region" description="Helical" evidence="8">
    <location>
        <begin position="219"/>
        <end position="239"/>
    </location>
</feature>
<dbReference type="OMA" id="DDANAIH"/>
<accession>A0A3Q2ZCD0</accession>
<sequence length="274" mass="30170">MIPAAVMSLSVAILGTVLLHSVSSQSEPSIAASENALITGDVDSLVLQCNLTSAFGDFDDSYWMKNGELISGTRGPNRNLEHRLNRPRGDDAGVYTCVFNFISAPSANASIDVKSAPVITGHKRSENKNEGEDAVLYCKSVGFPHPIWTWHKIESGGMKDMDNSSGRFFVSSKENYTELHIASLDINLDPGVYVCNATNLHGSHSERSVLRVRSHFAPLWPLLGVLIEIIILVIIIVVYEKRKKPEDLQDGESPVKTNSTNNHKDKNLRQRNTN</sequence>
<evidence type="ECO:0000256" key="6">
    <source>
        <dbReference type="ARBA" id="ARBA00023319"/>
    </source>
</evidence>
<keyword evidence="4" id="KW-1015">Disulfide bond</keyword>
<reference evidence="11" key="1">
    <citation type="submission" date="2025-08" db="UniProtKB">
        <authorList>
            <consortium name="Ensembl"/>
        </authorList>
    </citation>
    <scope>IDENTIFICATION</scope>
</reference>
<proteinExistence type="predicted"/>
<evidence type="ECO:0000256" key="8">
    <source>
        <dbReference type="SAM" id="Phobius"/>
    </source>
</evidence>
<protein>
    <submittedName>
        <fullName evidence="11">Neuroplastin a</fullName>
    </submittedName>
</protein>
<dbReference type="Proteomes" id="UP000264800">
    <property type="component" value="Unplaced"/>
</dbReference>
<evidence type="ECO:0000256" key="1">
    <source>
        <dbReference type="ARBA" id="ARBA00004251"/>
    </source>
</evidence>
<keyword evidence="2" id="KW-1003">Cell membrane</keyword>
<dbReference type="PROSITE" id="PS50835">
    <property type="entry name" value="IG_LIKE"/>
    <property type="match status" value="2"/>
</dbReference>
<evidence type="ECO:0000256" key="5">
    <source>
        <dbReference type="ARBA" id="ARBA00023180"/>
    </source>
</evidence>
<dbReference type="GO" id="GO:0005886">
    <property type="term" value="C:plasma membrane"/>
    <property type="evidence" value="ECO:0007669"/>
    <property type="project" value="UniProtKB-SubCell"/>
</dbReference>
<dbReference type="GO" id="GO:0007411">
    <property type="term" value="P:axon guidance"/>
    <property type="evidence" value="ECO:0007669"/>
    <property type="project" value="TreeGrafter"/>
</dbReference>
<feature type="region of interest" description="Disordered" evidence="7">
    <location>
        <begin position="247"/>
        <end position="274"/>
    </location>
</feature>
<dbReference type="GO" id="GO:0070593">
    <property type="term" value="P:dendrite self-avoidance"/>
    <property type="evidence" value="ECO:0007669"/>
    <property type="project" value="TreeGrafter"/>
</dbReference>
<keyword evidence="3 8" id="KW-0472">Membrane</keyword>
<keyword evidence="8" id="KW-0812">Transmembrane</keyword>